<dbReference type="KEGG" id="kab:B7C62_16745"/>
<dbReference type="Proteomes" id="UP000192251">
    <property type="component" value="Chromosome"/>
</dbReference>
<sequence>MSFEFVQNYLENLLTSMFSTEVAFTFRNWQRGQTQNRATELHRAPQPCHVIFNRTFHVKRSPANETT</sequence>
<proteinExistence type="predicted"/>
<protein>
    <submittedName>
        <fullName evidence="1">Uncharacterized protein</fullName>
    </submittedName>
</protein>
<organism evidence="1 2">
    <name type="scientific">Kitasatospora albolonga</name>
    <dbReference type="NCBI Taxonomy" id="68173"/>
    <lineage>
        <taxon>Bacteria</taxon>
        <taxon>Bacillati</taxon>
        <taxon>Actinomycetota</taxon>
        <taxon>Actinomycetes</taxon>
        <taxon>Kitasatosporales</taxon>
        <taxon>Streptomycetaceae</taxon>
        <taxon>Kitasatospora</taxon>
    </lineage>
</organism>
<keyword evidence="2" id="KW-1185">Reference proteome</keyword>
<reference evidence="1 2" key="1">
    <citation type="submission" date="2017-04" db="EMBL/GenBank/DDBJ databases">
        <title>The complete genome sequence of Streptomyces albolongus YIM 101047, the producer of novel bafilomycins and novel odoriferous sesquiterpenoids.</title>
        <authorList>
            <person name="Yin M."/>
            <person name="Jiang Y."/>
        </authorList>
    </citation>
    <scope>NUCLEOTIDE SEQUENCE [LARGE SCALE GENOMIC DNA]</scope>
    <source>
        <strain evidence="1 2">YIM 101047</strain>
    </source>
</reference>
<gene>
    <name evidence="1" type="ORF">B7C62_16745</name>
</gene>
<evidence type="ECO:0000313" key="2">
    <source>
        <dbReference type="Proteomes" id="UP000192251"/>
    </source>
</evidence>
<dbReference type="AlphaFoldDB" id="A0ABC8BVD9"/>
<accession>A0ABC8BVD9</accession>
<evidence type="ECO:0000313" key="1">
    <source>
        <dbReference type="EMBL" id="ARF73728.1"/>
    </source>
</evidence>
<dbReference type="EMBL" id="CP020563">
    <property type="protein sequence ID" value="ARF73728.1"/>
    <property type="molecule type" value="Genomic_DNA"/>
</dbReference>
<name>A0ABC8BVD9_9ACTN</name>